<gene>
    <name evidence="3" type="ORF">HNY73_017860</name>
</gene>
<reference evidence="3" key="2">
    <citation type="submission" date="2020-06" db="EMBL/GenBank/DDBJ databases">
        <authorList>
            <person name="Sheffer M."/>
        </authorList>
    </citation>
    <scope>NUCLEOTIDE SEQUENCE</scope>
</reference>
<keyword evidence="4" id="KW-1185">Reference proteome</keyword>
<dbReference type="EMBL" id="JABXBU010002228">
    <property type="protein sequence ID" value="KAF8770314.1"/>
    <property type="molecule type" value="Genomic_DNA"/>
</dbReference>
<dbReference type="Proteomes" id="UP000807504">
    <property type="component" value="Unassembled WGS sequence"/>
</dbReference>
<evidence type="ECO:0000313" key="3">
    <source>
        <dbReference type="EMBL" id="KAF8770314.1"/>
    </source>
</evidence>
<organism evidence="3 4">
    <name type="scientific">Argiope bruennichi</name>
    <name type="common">Wasp spider</name>
    <name type="synonym">Aranea bruennichi</name>
    <dbReference type="NCBI Taxonomy" id="94029"/>
    <lineage>
        <taxon>Eukaryota</taxon>
        <taxon>Metazoa</taxon>
        <taxon>Ecdysozoa</taxon>
        <taxon>Arthropoda</taxon>
        <taxon>Chelicerata</taxon>
        <taxon>Arachnida</taxon>
        <taxon>Araneae</taxon>
        <taxon>Araneomorphae</taxon>
        <taxon>Entelegynae</taxon>
        <taxon>Araneoidea</taxon>
        <taxon>Araneidae</taxon>
        <taxon>Argiope</taxon>
    </lineage>
</organism>
<evidence type="ECO:0000313" key="4">
    <source>
        <dbReference type="Proteomes" id="UP000807504"/>
    </source>
</evidence>
<evidence type="ECO:0000256" key="2">
    <source>
        <dbReference type="SAM" id="SignalP"/>
    </source>
</evidence>
<feature type="chain" id="PRO_5035863572" evidence="2">
    <location>
        <begin position="24"/>
        <end position="380"/>
    </location>
</feature>
<sequence length="380" mass="43156">MKIGGGTSFLILALASMTCTCSAIFFNKDDDEDKPSLLKPKTFTIFSRPGPHADKSNSPGLIPHLGSVLHGGSIGIEFHPLKPLGLVHGIFGQAKKVIPGSTDTMGHPSHKEPPKNDHWDEGRDWEYEKPKKEAHKEWKPEEEKPVKHKPDKPAGSSWDDIGENPEDYSTDVPIEDIIQPRLRPKRFIESKIYHVPLLYRSNGRPYQVKIKRRNDLDESKAEIDEIDTPLSYLTLLLHILVLICISTALKEDEIDYEDEPTHIVVPRSIRVFSKGPDPDSPRYVGPRISKHLHNVIQGGTVGVEFDVKEGMGRFSPFWDKIRKYLPTFRDNKRRDFVPVDEGDSEKDAEILDPVGRGLINPRIKPSAREDHLEEVEWERV</sequence>
<feature type="region of interest" description="Disordered" evidence="1">
    <location>
        <begin position="100"/>
        <end position="170"/>
    </location>
</feature>
<keyword evidence="2" id="KW-0732">Signal</keyword>
<feature type="compositionally biased region" description="Basic and acidic residues" evidence="1">
    <location>
        <begin position="109"/>
        <end position="145"/>
    </location>
</feature>
<comment type="caution">
    <text evidence="3">The sequence shown here is derived from an EMBL/GenBank/DDBJ whole genome shotgun (WGS) entry which is preliminary data.</text>
</comment>
<dbReference type="AlphaFoldDB" id="A0A8T0EF33"/>
<protein>
    <submittedName>
        <fullName evidence="3">Uncharacterized protein</fullName>
    </submittedName>
</protein>
<evidence type="ECO:0000256" key="1">
    <source>
        <dbReference type="SAM" id="MobiDB-lite"/>
    </source>
</evidence>
<proteinExistence type="predicted"/>
<feature type="compositionally biased region" description="Acidic residues" evidence="1">
    <location>
        <begin position="160"/>
        <end position="169"/>
    </location>
</feature>
<reference evidence="3" key="1">
    <citation type="journal article" date="2020" name="bioRxiv">
        <title>Chromosome-level reference genome of the European wasp spider Argiope bruennichi: a resource for studies on range expansion and evolutionary adaptation.</title>
        <authorList>
            <person name="Sheffer M.M."/>
            <person name="Hoppe A."/>
            <person name="Krehenwinkel H."/>
            <person name="Uhl G."/>
            <person name="Kuss A.W."/>
            <person name="Jensen L."/>
            <person name="Jensen C."/>
            <person name="Gillespie R.G."/>
            <person name="Hoff K.J."/>
            <person name="Prost S."/>
        </authorList>
    </citation>
    <scope>NUCLEOTIDE SEQUENCE</scope>
</reference>
<feature type="signal peptide" evidence="2">
    <location>
        <begin position="1"/>
        <end position="23"/>
    </location>
</feature>
<name>A0A8T0EF33_ARGBR</name>
<accession>A0A8T0EF33</accession>